<dbReference type="EMBL" id="AY347940">
    <property type="protein sequence ID" value="AAQ55289.1"/>
    <property type="molecule type" value="mRNA"/>
</dbReference>
<reference evidence="6" key="1">
    <citation type="journal article" date="2006" name="Afr. J. Biotechnol.">
        <title>Characterization of a mannose-binding lectin gene from Typhonium divaricatum (L.) Decne.</title>
        <authorList>
            <person name="Kong W."/>
            <person name="Deng Z."/>
            <person name="Fei J."/>
            <person name="Wang Q."/>
            <person name="Sun X."/>
            <person name="Tang K."/>
        </authorList>
    </citation>
    <scope>NUCLEOTIDE SEQUENCE</scope>
</reference>
<dbReference type="Gene3D" id="2.90.10.10">
    <property type="entry name" value="Bulb-type lectin domain"/>
    <property type="match status" value="1"/>
</dbReference>
<evidence type="ECO:0000313" key="6">
    <source>
        <dbReference type="EMBL" id="AAQ55289.1"/>
    </source>
</evidence>
<dbReference type="AlphaFoldDB" id="Q6V8L5"/>
<dbReference type="GO" id="GO:0051707">
    <property type="term" value="P:response to other organism"/>
    <property type="evidence" value="ECO:0007669"/>
    <property type="project" value="UniProtKB-ARBA"/>
</dbReference>
<proteinExistence type="evidence at transcript level"/>
<dbReference type="InterPro" id="IPR001480">
    <property type="entry name" value="Bulb-type_lectin_dom"/>
</dbReference>
<keyword evidence="3" id="KW-0430">Lectin</keyword>
<dbReference type="InterPro" id="IPR036426">
    <property type="entry name" value="Bulb-type_lectin_dom_sf"/>
</dbReference>
<feature type="domain" description="Bulb-type lectin" evidence="5">
    <location>
        <begin position="27"/>
        <end position="141"/>
    </location>
</feature>
<name>Q6V8L5_9ARAE</name>
<feature type="signal peptide" evidence="4">
    <location>
        <begin position="1"/>
        <end position="29"/>
    </location>
</feature>
<protein>
    <submittedName>
        <fullName evidence="6">Lectin</fullName>
    </submittedName>
</protein>
<dbReference type="CDD" id="cd00028">
    <property type="entry name" value="B_lectin"/>
    <property type="match status" value="1"/>
</dbReference>
<evidence type="ECO:0000259" key="5">
    <source>
        <dbReference type="PROSITE" id="PS50927"/>
    </source>
</evidence>
<organism evidence="6">
    <name type="scientific">Typhonium divaricatum</name>
    <dbReference type="NCBI Taxonomy" id="239688"/>
    <lineage>
        <taxon>Eukaryota</taxon>
        <taxon>Viridiplantae</taxon>
        <taxon>Streptophyta</taxon>
        <taxon>Embryophyta</taxon>
        <taxon>Tracheophyta</taxon>
        <taxon>Spermatophyta</taxon>
        <taxon>Magnoliopsida</taxon>
        <taxon>Liliopsida</taxon>
        <taxon>Araceae</taxon>
        <taxon>Aroideae</taxon>
        <taxon>Areae</taxon>
        <taxon>Typhonium</taxon>
    </lineage>
</organism>
<dbReference type="SUPFAM" id="SSF51110">
    <property type="entry name" value="alpha-D-mannose-specific plant lectins"/>
    <property type="match status" value="1"/>
</dbReference>
<evidence type="ECO:0000256" key="1">
    <source>
        <dbReference type="ARBA" id="ARBA00022546"/>
    </source>
</evidence>
<dbReference type="GO" id="GO:0005537">
    <property type="term" value="F:D-mannose binding"/>
    <property type="evidence" value="ECO:0007669"/>
    <property type="project" value="UniProtKB-KW"/>
</dbReference>
<feature type="chain" id="PRO_5004281792" evidence="4">
    <location>
        <begin position="30"/>
        <end position="197"/>
    </location>
</feature>
<evidence type="ECO:0000256" key="4">
    <source>
        <dbReference type="SAM" id="SignalP"/>
    </source>
</evidence>
<dbReference type="SMART" id="SM00108">
    <property type="entry name" value="B_lectin"/>
    <property type="match status" value="1"/>
</dbReference>
<keyword evidence="2" id="KW-0677">Repeat</keyword>
<keyword evidence="4" id="KW-0732">Signal</keyword>
<sequence length="197" mass="20250">MAPPAKRSLPALALLLLVILGALSGPSMAVDRGSTLNSNASLNTGDYLSVKAYKFIMQEDCNLVLYDAGTAIWSSGTYGRGYGCRCTMQDDGNLVVYNSRSEAVWSSRTYRAKGFYILVLQGDRNVVIYSRGAAIWSTGTYVRGAKPAVIIDDAVLGGRKANPAGAVAGGGKATASGAVAGVEATSAGAVAGEGSNN</sequence>
<keyword evidence="3" id="KW-0465">Mannose-binding</keyword>
<keyword evidence="1" id="KW-0348">Hemagglutinin</keyword>
<evidence type="ECO:0000256" key="3">
    <source>
        <dbReference type="ARBA" id="ARBA00023035"/>
    </source>
</evidence>
<evidence type="ECO:0000256" key="2">
    <source>
        <dbReference type="ARBA" id="ARBA00022737"/>
    </source>
</evidence>
<accession>Q6V8L5</accession>
<dbReference type="PROSITE" id="PS50927">
    <property type="entry name" value="BULB_LECTIN"/>
    <property type="match status" value="1"/>
</dbReference>